<dbReference type="InterPro" id="IPR010310">
    <property type="entry name" value="T7SS_ESAT-6-like"/>
</dbReference>
<dbReference type="InterPro" id="IPR036689">
    <property type="entry name" value="ESAT-6-like_sf"/>
</dbReference>
<dbReference type="Pfam" id="PF06013">
    <property type="entry name" value="WXG100"/>
    <property type="match status" value="1"/>
</dbReference>
<protein>
    <recommendedName>
        <fullName evidence="3">WXG100 family type VII secretion target</fullName>
    </recommendedName>
</protein>
<keyword evidence="2" id="KW-1185">Reference proteome</keyword>
<dbReference type="AlphaFoldDB" id="A0A2Z4JE24"/>
<gene>
    <name evidence="1" type="ORF">DN051_43190</name>
</gene>
<accession>A0A2Z4JE24</accession>
<evidence type="ECO:0008006" key="3">
    <source>
        <dbReference type="Google" id="ProtNLM"/>
    </source>
</evidence>
<evidence type="ECO:0000313" key="1">
    <source>
        <dbReference type="EMBL" id="AWW43374.1"/>
    </source>
</evidence>
<dbReference type="KEGG" id="scad:DN051_43190"/>
<dbReference type="Proteomes" id="UP000249616">
    <property type="component" value="Plasmid unnamed1"/>
</dbReference>
<dbReference type="Gene3D" id="1.10.287.1060">
    <property type="entry name" value="ESAT-6-like"/>
    <property type="match status" value="1"/>
</dbReference>
<name>A0A2Z4JE24_9ACTN</name>
<evidence type="ECO:0000313" key="2">
    <source>
        <dbReference type="Proteomes" id="UP000249616"/>
    </source>
</evidence>
<geneLocation type="plasmid" evidence="1 2">
    <name>unnamed1</name>
</geneLocation>
<organism evidence="1 2">
    <name type="scientific">Streptomyces cadmiisoli</name>
    <dbReference type="NCBI Taxonomy" id="2184053"/>
    <lineage>
        <taxon>Bacteria</taxon>
        <taxon>Bacillati</taxon>
        <taxon>Actinomycetota</taxon>
        <taxon>Actinomycetes</taxon>
        <taxon>Kitasatosporales</taxon>
        <taxon>Streptomycetaceae</taxon>
        <taxon>Streptomyces</taxon>
        <taxon>Streptomyces aurantiacus group</taxon>
    </lineage>
</organism>
<reference evidence="2" key="1">
    <citation type="submission" date="2018-06" db="EMBL/GenBank/DDBJ databases">
        <authorList>
            <person name="Li K."/>
        </authorList>
    </citation>
    <scope>NUCLEOTIDE SEQUENCE [LARGE SCALE GENOMIC DNA]</scope>
    <source>
        <strain evidence="2">ZFG47</strain>
        <plasmid evidence="2">unnamed1</plasmid>
    </source>
</reference>
<proteinExistence type="predicted"/>
<dbReference type="SUPFAM" id="SSF140453">
    <property type="entry name" value="EsxAB dimer-like"/>
    <property type="match status" value="1"/>
</dbReference>
<keyword evidence="1" id="KW-0614">Plasmid</keyword>
<dbReference type="EMBL" id="CP030074">
    <property type="protein sequence ID" value="AWW43374.1"/>
    <property type="molecule type" value="Genomic_DNA"/>
</dbReference>
<sequence>MEFLTQPRSVQAVSTPAGGPDIYIDPNGTIVTAEELQEVNNRVRQIVTDLQADIRARFTQWQGASREEYEVVQAQWEGDMNAASAALDGHTGLLMDLADGWNRTDARGTDLWRGVRG</sequence>